<keyword evidence="1" id="KW-0732">Signal</keyword>
<proteinExistence type="predicted"/>
<keyword evidence="3" id="KW-1185">Reference proteome</keyword>
<feature type="chain" id="PRO_5006408396" description="ABC transporter substrate-binding protein" evidence="1">
    <location>
        <begin position="33"/>
        <end position="435"/>
    </location>
</feature>
<dbReference type="PANTHER" id="PTHR43649">
    <property type="entry name" value="ARABINOSE-BINDING PROTEIN-RELATED"/>
    <property type="match status" value="1"/>
</dbReference>
<feature type="signal peptide" evidence="1">
    <location>
        <begin position="1"/>
        <end position="32"/>
    </location>
</feature>
<dbReference type="EMBL" id="AZEC01000001">
    <property type="protein sequence ID" value="KRL14536.1"/>
    <property type="molecule type" value="Genomic_DNA"/>
</dbReference>
<gene>
    <name evidence="2" type="ORF">FD09_GL000186</name>
</gene>
<dbReference type="STRING" id="1423792.FD09_GL000186"/>
<reference evidence="2 3" key="1">
    <citation type="journal article" date="2015" name="Genome Announc.">
        <title>Expanding the biotechnology potential of lactobacilli through comparative genomics of 213 strains and associated genera.</title>
        <authorList>
            <person name="Sun Z."/>
            <person name="Harris H.M."/>
            <person name="McCann A."/>
            <person name="Guo C."/>
            <person name="Argimon S."/>
            <person name="Zhang W."/>
            <person name="Yang X."/>
            <person name="Jeffery I.B."/>
            <person name="Cooney J.C."/>
            <person name="Kagawa T.F."/>
            <person name="Liu W."/>
            <person name="Song Y."/>
            <person name="Salvetti E."/>
            <person name="Wrobel A."/>
            <person name="Rasinkangas P."/>
            <person name="Parkhill J."/>
            <person name="Rea M.C."/>
            <person name="O'Sullivan O."/>
            <person name="Ritari J."/>
            <person name="Douillard F.P."/>
            <person name="Paul Ross R."/>
            <person name="Yang R."/>
            <person name="Briner A.E."/>
            <person name="Felis G.E."/>
            <person name="de Vos W.M."/>
            <person name="Barrangou R."/>
            <person name="Klaenhammer T.R."/>
            <person name="Caufield P.W."/>
            <person name="Cui Y."/>
            <person name="Zhang H."/>
            <person name="O'Toole P.W."/>
        </authorList>
    </citation>
    <scope>NUCLEOTIDE SEQUENCE [LARGE SCALE GENOMIC DNA]</scope>
    <source>
        <strain evidence="2 3">DSM 12744</strain>
    </source>
</reference>
<dbReference type="Pfam" id="PF13416">
    <property type="entry name" value="SBP_bac_8"/>
    <property type="match status" value="1"/>
</dbReference>
<sequence length="435" mass="47232">MQHGHWRRWAAGLVAVSAAAMVLLSGCGKQTAAQSTKKVQIEFWYGLGSDAGKEMESIISDFNKSQNQVTVKGVQQPDYDTTRQKVQAGLAAKKAPAVFLTDPGVVQNYGGSKGVLRDLTADVQAKSFNASDLLPVFTKDNKVDGHYYGVPAYGTTQIIYYNKKVLEKAGVSAKSAYATWENVAEAAATIKQKAGTQNGHMIMWGPDNLEDMALSNGGSYLSKDGKKVAIDSQAWISAWEFARKQIWDTKNMAIISGGQGWAYWYKTIDAVMHSQAGSYTGSSGDKANLDFSYIDAAEQPGMNGHEAKPEAGALSMALPKTDTDAQAQAAFKWISYFLSKKVQGQWSMKVGYVPVRQSTNNDPDYKKYVSTHPYQNVAFEQAKHASPEFIDPTKGKITDILKNAADQVELQNKPAATVLKAAAKQAQAALDAVQK</sequence>
<dbReference type="PANTHER" id="PTHR43649:SF12">
    <property type="entry name" value="DIACETYLCHITOBIOSE BINDING PROTEIN DASA"/>
    <property type="match status" value="1"/>
</dbReference>
<dbReference type="Gene3D" id="3.40.190.10">
    <property type="entry name" value="Periplasmic binding protein-like II"/>
    <property type="match status" value="1"/>
</dbReference>
<dbReference type="AlphaFoldDB" id="A0A0R1NE23"/>
<evidence type="ECO:0000313" key="2">
    <source>
        <dbReference type="EMBL" id="KRL14536.1"/>
    </source>
</evidence>
<dbReference type="RefSeq" id="WP_057817327.1">
    <property type="nucleotide sequence ID" value="NZ_AZEC01000001.1"/>
</dbReference>
<accession>A0A0R1NE23</accession>
<evidence type="ECO:0008006" key="4">
    <source>
        <dbReference type="Google" id="ProtNLM"/>
    </source>
</evidence>
<protein>
    <recommendedName>
        <fullName evidence="4">ABC transporter substrate-binding protein</fullName>
    </recommendedName>
</protein>
<dbReference type="InterPro" id="IPR050490">
    <property type="entry name" value="Bact_solute-bd_prot1"/>
</dbReference>
<evidence type="ECO:0000256" key="1">
    <source>
        <dbReference type="SAM" id="SignalP"/>
    </source>
</evidence>
<dbReference type="InterPro" id="IPR006059">
    <property type="entry name" value="SBP"/>
</dbReference>
<name>A0A0R1NE23_9LACO</name>
<comment type="caution">
    <text evidence="2">The sequence shown here is derived from an EMBL/GenBank/DDBJ whole genome shotgun (WGS) entry which is preliminary data.</text>
</comment>
<evidence type="ECO:0000313" key="3">
    <source>
        <dbReference type="Proteomes" id="UP000051330"/>
    </source>
</evidence>
<dbReference type="PATRIC" id="fig|1423792.3.peg.190"/>
<organism evidence="2 3">
    <name type="scientific">Schleiferilactobacillus perolens DSM 12744</name>
    <dbReference type="NCBI Taxonomy" id="1423792"/>
    <lineage>
        <taxon>Bacteria</taxon>
        <taxon>Bacillati</taxon>
        <taxon>Bacillota</taxon>
        <taxon>Bacilli</taxon>
        <taxon>Lactobacillales</taxon>
        <taxon>Lactobacillaceae</taxon>
        <taxon>Schleiferilactobacillus</taxon>
    </lineage>
</organism>
<dbReference type="Proteomes" id="UP000051330">
    <property type="component" value="Unassembled WGS sequence"/>
</dbReference>
<dbReference type="SUPFAM" id="SSF53850">
    <property type="entry name" value="Periplasmic binding protein-like II"/>
    <property type="match status" value="1"/>
</dbReference>
<dbReference type="PROSITE" id="PS51257">
    <property type="entry name" value="PROKAR_LIPOPROTEIN"/>
    <property type="match status" value="1"/>
</dbReference>